<evidence type="ECO:0000313" key="4">
    <source>
        <dbReference type="Proteomes" id="UP000219612"/>
    </source>
</evidence>
<proteinExistence type="predicted"/>
<reference evidence="3 4" key="1">
    <citation type="submission" date="2017-09" db="EMBL/GenBank/DDBJ databases">
        <authorList>
            <person name="Ehlers B."/>
            <person name="Leendertz F.H."/>
        </authorList>
    </citation>
    <scope>NUCLEOTIDE SEQUENCE [LARGE SCALE GENOMIC DNA]</scope>
    <source>
        <strain evidence="3 4">CGMCC 4.6857</strain>
    </source>
</reference>
<evidence type="ECO:0000256" key="1">
    <source>
        <dbReference type="SAM" id="MobiDB-lite"/>
    </source>
</evidence>
<keyword evidence="2" id="KW-1133">Transmembrane helix</keyword>
<gene>
    <name evidence="3" type="ORF">SAMN05421748_104467</name>
</gene>
<dbReference type="Proteomes" id="UP000219612">
    <property type="component" value="Unassembled WGS sequence"/>
</dbReference>
<dbReference type="RefSeq" id="WP_097320320.1">
    <property type="nucleotide sequence ID" value="NZ_OBDY01000004.1"/>
</dbReference>
<protein>
    <submittedName>
        <fullName evidence="3">Uncharacterized protein</fullName>
    </submittedName>
</protein>
<feature type="transmembrane region" description="Helical" evidence="2">
    <location>
        <begin position="43"/>
        <end position="64"/>
    </location>
</feature>
<dbReference type="AlphaFoldDB" id="A0A285HIZ5"/>
<accession>A0A285HIZ5</accession>
<organism evidence="3 4">
    <name type="scientific">Paractinoplanes atraurantiacus</name>
    <dbReference type="NCBI Taxonomy" id="1036182"/>
    <lineage>
        <taxon>Bacteria</taxon>
        <taxon>Bacillati</taxon>
        <taxon>Actinomycetota</taxon>
        <taxon>Actinomycetes</taxon>
        <taxon>Micromonosporales</taxon>
        <taxon>Micromonosporaceae</taxon>
        <taxon>Paractinoplanes</taxon>
    </lineage>
</organism>
<keyword evidence="4" id="KW-1185">Reference proteome</keyword>
<evidence type="ECO:0000256" key="2">
    <source>
        <dbReference type="SAM" id="Phobius"/>
    </source>
</evidence>
<sequence>MSDSGPAESHSIDIGTVDRPASDTSPAAEGDAEPRRRLPVRRIAIGAVLAVGLAGAVAFGRTGWQIYTEKDATLSTPAQIGELRLDETASGRETAEYLSTALSADVDLDKAVGAVYHDAANKNVLFLGGTSLFWTPENDLETAFGLISDAEGAVTGLHDVDAGPLGGTMKCGSTKTDEGELTVCGWADHGSLAMAMFPSRTESEAAPLLREIRSTVQKR</sequence>
<dbReference type="EMBL" id="OBDY01000004">
    <property type="protein sequence ID" value="SNY35624.1"/>
    <property type="molecule type" value="Genomic_DNA"/>
</dbReference>
<keyword evidence="2" id="KW-0472">Membrane</keyword>
<keyword evidence="2" id="KW-0812">Transmembrane</keyword>
<feature type="region of interest" description="Disordered" evidence="1">
    <location>
        <begin position="1"/>
        <end position="35"/>
    </location>
</feature>
<name>A0A285HIZ5_9ACTN</name>
<evidence type="ECO:0000313" key="3">
    <source>
        <dbReference type="EMBL" id="SNY35624.1"/>
    </source>
</evidence>
<dbReference type="OrthoDB" id="3364225at2"/>